<proteinExistence type="predicted"/>
<dbReference type="InterPro" id="IPR050400">
    <property type="entry name" value="Bact_Cytoskel_RodZ"/>
</dbReference>
<feature type="region of interest" description="Disordered" evidence="1">
    <location>
        <begin position="657"/>
        <end position="676"/>
    </location>
</feature>
<keyword evidence="2" id="KW-1133">Transmembrane helix</keyword>
<feature type="compositionally biased region" description="Basic and acidic residues" evidence="1">
    <location>
        <begin position="57"/>
        <end position="66"/>
    </location>
</feature>
<reference evidence="4 5" key="1">
    <citation type="submission" date="2006-10" db="EMBL/GenBank/DDBJ databases">
        <title>Complete sequence of Syntrophobacter fumaroxidans MPOB.</title>
        <authorList>
            <consortium name="US DOE Joint Genome Institute"/>
            <person name="Copeland A."/>
            <person name="Lucas S."/>
            <person name="Lapidus A."/>
            <person name="Barry K."/>
            <person name="Detter J.C."/>
            <person name="Glavina del Rio T."/>
            <person name="Hammon N."/>
            <person name="Israni S."/>
            <person name="Pitluck S."/>
            <person name="Goltsman E.G."/>
            <person name="Martinez M."/>
            <person name="Schmutz J."/>
            <person name="Larimer F."/>
            <person name="Land M."/>
            <person name="Hauser L."/>
            <person name="Kyrpides N."/>
            <person name="Kim E."/>
            <person name="Boone D.R."/>
            <person name="Brockman F."/>
            <person name="Culley D."/>
            <person name="Ferry J."/>
            <person name="Gunsalus R."/>
            <person name="McInerney M.J."/>
            <person name="Morrison M."/>
            <person name="Plugge C."/>
            <person name="Rohlin L."/>
            <person name="Scholten J."/>
            <person name="Sieber J."/>
            <person name="Stams A.J.M."/>
            <person name="Worm P."/>
            <person name="Henstra A.M."/>
            <person name="Richardson P."/>
        </authorList>
    </citation>
    <scope>NUCLEOTIDE SEQUENCE [LARGE SCALE GENOMIC DNA]</scope>
    <source>
        <strain evidence="5">DSM 10017 / MPOB</strain>
    </source>
</reference>
<dbReference type="KEGG" id="sfu:Sfum_0397"/>
<organism evidence="4 5">
    <name type="scientific">Syntrophobacter fumaroxidans (strain DSM 10017 / MPOB)</name>
    <dbReference type="NCBI Taxonomy" id="335543"/>
    <lineage>
        <taxon>Bacteria</taxon>
        <taxon>Pseudomonadati</taxon>
        <taxon>Thermodesulfobacteriota</taxon>
        <taxon>Syntrophobacteria</taxon>
        <taxon>Syntrophobacterales</taxon>
        <taxon>Syntrophobacteraceae</taxon>
        <taxon>Syntrophobacter</taxon>
    </lineage>
</organism>
<keyword evidence="2" id="KW-0472">Membrane</keyword>
<evidence type="ECO:0000259" key="3">
    <source>
        <dbReference type="Pfam" id="PF13464"/>
    </source>
</evidence>
<dbReference type="InterPro" id="IPR025194">
    <property type="entry name" value="RodZ-like_C"/>
</dbReference>
<protein>
    <recommendedName>
        <fullName evidence="3">Cytoskeleton protein RodZ-like C-terminal domain-containing protein</fullName>
    </recommendedName>
</protein>
<evidence type="ECO:0000313" key="5">
    <source>
        <dbReference type="Proteomes" id="UP000001784"/>
    </source>
</evidence>
<feature type="transmembrane region" description="Helical" evidence="2">
    <location>
        <begin position="437"/>
        <end position="456"/>
    </location>
</feature>
<name>A0LF95_SYNFM</name>
<evidence type="ECO:0000313" key="4">
    <source>
        <dbReference type="EMBL" id="ABK16097.1"/>
    </source>
</evidence>
<dbReference type="AlphaFoldDB" id="A0LF95"/>
<evidence type="ECO:0000256" key="2">
    <source>
        <dbReference type="SAM" id="Phobius"/>
    </source>
</evidence>
<keyword evidence="5" id="KW-1185">Reference proteome</keyword>
<feature type="region of interest" description="Disordered" evidence="1">
    <location>
        <begin position="741"/>
        <end position="773"/>
    </location>
</feature>
<keyword evidence="2" id="KW-0812">Transmembrane</keyword>
<gene>
    <name evidence="4" type="ordered locus">Sfum_0397</name>
</gene>
<dbReference type="eggNOG" id="COG0508">
    <property type="taxonomic scope" value="Bacteria"/>
</dbReference>
<feature type="region of interest" description="Disordered" evidence="1">
    <location>
        <begin position="1"/>
        <end position="74"/>
    </location>
</feature>
<dbReference type="PANTHER" id="PTHR34475">
    <property type="match status" value="1"/>
</dbReference>
<sequence>MREMVESFAQRRAEDEKRAYPRFMTPEGLTGRIDPGNLSGMLLYRKDRPRGQQHGTASDRHGDGPEGHSAPGGDFEKVSDICILDFSEEGAQVYFRCENPFKITQNRLFFQIGASRLPVWLRWYQISREGNTAGFEFAEARERNQDLAHVLVSLSDRLVSFLIGEYLPKAKKDHAQACVYAYLSILYNLRLRFLETVASFYKAQACAEKCVTSRHHREIMGTLFEFESLRTLHFRQARALGGDKPFKATLEFFMKPYRDHQCGLSGRHQKVCFLENDVMNALMDSIVFWNWSIPPPDELNDRIKPVYKSFLALRSHLPGVFDGAEFDRQFIYYSFLIRSVILLKDKLIDVVSSSCPFAGQGRWGEGTAAGTGAGKSGLSVKASDLLGKEEFEEIGTPALERKLTETFGPDADVEPAVVHEARRVSGTWRGFPRMDRYLVMGPLILAICFGIAVLMWSKERPSSEAPVRPERSSLQAEAAPGPPAVGVVPRGAGPAEGAGVSPEPDVHASDDARGTLRRRAIASIPASVPEQALASVPGSGPAPVKEQPSSETTARPERSPLQAEAASVPVAAGVPGLTNTSVPNPAPNERNDSQGNAPDRTASPVPGDTPDGGAGKFAGSTASISGGGQEPKGEAAEPGEEKIAMVGGPQVAMAVPVPSARTSAPEKSKDVAPAAPPGTPLVHDFVVEAIEPSWLQVTIDKGKPWATTLQPGNRFEWKVRDRINLVVGNAGGIRIVWDGQALDPPGNPGQPVRLTLPEPQREPQRKAKSRTRR</sequence>
<dbReference type="EMBL" id="CP000478">
    <property type="protein sequence ID" value="ABK16097.1"/>
    <property type="molecule type" value="Genomic_DNA"/>
</dbReference>
<feature type="compositionally biased region" description="Low complexity" evidence="1">
    <location>
        <begin position="563"/>
        <end position="576"/>
    </location>
</feature>
<evidence type="ECO:0000256" key="1">
    <source>
        <dbReference type="SAM" id="MobiDB-lite"/>
    </source>
</evidence>
<dbReference type="Proteomes" id="UP000001784">
    <property type="component" value="Chromosome"/>
</dbReference>
<dbReference type="InParanoid" id="A0LF95"/>
<feature type="compositionally biased region" description="Low complexity" evidence="1">
    <location>
        <begin position="476"/>
        <end position="500"/>
    </location>
</feature>
<feature type="domain" description="Cytoskeleton protein RodZ-like C-terminal" evidence="3">
    <location>
        <begin position="686"/>
        <end position="755"/>
    </location>
</feature>
<dbReference type="PANTHER" id="PTHR34475:SF1">
    <property type="entry name" value="CYTOSKELETON PROTEIN RODZ"/>
    <property type="match status" value="1"/>
</dbReference>
<dbReference type="HOGENOM" id="CLU_361660_0_0_7"/>
<feature type="compositionally biased region" description="Basic and acidic residues" evidence="1">
    <location>
        <begin position="1"/>
        <end position="19"/>
    </location>
</feature>
<feature type="region of interest" description="Disordered" evidence="1">
    <location>
        <begin position="528"/>
        <end position="639"/>
    </location>
</feature>
<accession>A0LF95</accession>
<dbReference type="Pfam" id="PF13464">
    <property type="entry name" value="RodZ_C"/>
    <property type="match status" value="1"/>
</dbReference>
<dbReference type="STRING" id="335543.Sfum_0397"/>
<feature type="region of interest" description="Disordered" evidence="1">
    <location>
        <begin position="463"/>
        <end position="510"/>
    </location>
</feature>